<accession>A0ABX6TFI6</accession>
<evidence type="ECO:0008006" key="3">
    <source>
        <dbReference type="Google" id="ProtNLM"/>
    </source>
</evidence>
<proteinExistence type="predicted"/>
<reference evidence="1 2" key="1">
    <citation type="submission" date="2020-09" db="EMBL/GenBank/DDBJ databases">
        <title>Pedobacter sp. SW-16 isolated from soil near Yeocheon.</title>
        <authorList>
            <person name="Im H.S."/>
            <person name="Joung Y."/>
            <person name="Lee S.-S."/>
        </authorList>
    </citation>
    <scope>NUCLEOTIDE SEQUENCE [LARGE SCALE GENOMIC DNA]</scope>
    <source>
        <strain evidence="1 2">SW-16</strain>
    </source>
</reference>
<sequence length="60" mass="6648">MKNLKPLTRSELKEVIGGNTPPLTAIDLLMVDCFVGCMNATEDATVREICYSLCRNTPPY</sequence>
<evidence type="ECO:0000313" key="2">
    <source>
        <dbReference type="Proteomes" id="UP000516439"/>
    </source>
</evidence>
<gene>
    <name evidence="1" type="ORF">H9N25_17440</name>
</gene>
<dbReference type="NCBIfam" id="NF047798">
    <property type="entry name" value="leader_Chryseo"/>
    <property type="match status" value="1"/>
</dbReference>
<dbReference type="EMBL" id="CP061171">
    <property type="protein sequence ID" value="QNR83711.1"/>
    <property type="molecule type" value="Genomic_DNA"/>
</dbReference>
<dbReference type="InterPro" id="IPR058074">
    <property type="entry name" value="Bacteriocin-like"/>
</dbReference>
<dbReference type="RefSeq" id="WP_190326696.1">
    <property type="nucleotide sequence ID" value="NZ_CP061171.1"/>
</dbReference>
<protein>
    <recommendedName>
        <fullName evidence="3">Bacteriocin-type signal sequence-containing protein</fullName>
    </recommendedName>
</protein>
<organism evidence="1 2">
    <name type="scientific">Pedobacter riviphilus</name>
    <dbReference type="NCBI Taxonomy" id="2766984"/>
    <lineage>
        <taxon>Bacteria</taxon>
        <taxon>Pseudomonadati</taxon>
        <taxon>Bacteroidota</taxon>
        <taxon>Sphingobacteriia</taxon>
        <taxon>Sphingobacteriales</taxon>
        <taxon>Sphingobacteriaceae</taxon>
        <taxon>Pedobacter</taxon>
    </lineage>
</organism>
<dbReference type="Proteomes" id="UP000516439">
    <property type="component" value="Chromosome"/>
</dbReference>
<name>A0ABX6TFI6_9SPHI</name>
<keyword evidence="2" id="KW-1185">Reference proteome</keyword>
<evidence type="ECO:0000313" key="1">
    <source>
        <dbReference type="EMBL" id="QNR83711.1"/>
    </source>
</evidence>